<reference evidence="2" key="2">
    <citation type="submission" date="2021-04" db="EMBL/GenBank/DDBJ databases">
        <authorList>
            <person name="Podell S."/>
        </authorList>
    </citation>
    <scope>NUCLEOTIDE SEQUENCE</scope>
    <source>
        <strain evidence="2">Hildebrandi</strain>
    </source>
</reference>
<feature type="compositionally biased region" description="Polar residues" evidence="1">
    <location>
        <begin position="89"/>
        <end position="102"/>
    </location>
</feature>
<gene>
    <name evidence="2" type="ORF">IV203_014853</name>
</gene>
<keyword evidence="3" id="KW-1185">Reference proteome</keyword>
<comment type="caution">
    <text evidence="2">The sequence shown here is derived from an EMBL/GenBank/DDBJ whole genome shotgun (WGS) entry which is preliminary data.</text>
</comment>
<name>A0A9K3LBM5_9STRA</name>
<evidence type="ECO:0000256" key="1">
    <source>
        <dbReference type="SAM" id="MobiDB-lite"/>
    </source>
</evidence>
<organism evidence="2 3">
    <name type="scientific">Nitzschia inconspicua</name>
    <dbReference type="NCBI Taxonomy" id="303405"/>
    <lineage>
        <taxon>Eukaryota</taxon>
        <taxon>Sar</taxon>
        <taxon>Stramenopiles</taxon>
        <taxon>Ochrophyta</taxon>
        <taxon>Bacillariophyta</taxon>
        <taxon>Bacillariophyceae</taxon>
        <taxon>Bacillariophycidae</taxon>
        <taxon>Bacillariales</taxon>
        <taxon>Bacillariaceae</taxon>
        <taxon>Nitzschia</taxon>
    </lineage>
</organism>
<protein>
    <submittedName>
        <fullName evidence="2">Uncharacterized protein</fullName>
    </submittedName>
</protein>
<feature type="region of interest" description="Disordered" evidence="1">
    <location>
        <begin position="1"/>
        <end position="23"/>
    </location>
</feature>
<dbReference type="AlphaFoldDB" id="A0A9K3LBM5"/>
<feature type="region of interest" description="Disordered" evidence="1">
    <location>
        <begin position="67"/>
        <end position="102"/>
    </location>
</feature>
<dbReference type="EMBL" id="JAGRRH010000014">
    <property type="protein sequence ID" value="KAG7358266.1"/>
    <property type="molecule type" value="Genomic_DNA"/>
</dbReference>
<reference evidence="2" key="1">
    <citation type="journal article" date="2021" name="Sci. Rep.">
        <title>Diploid genomic architecture of Nitzschia inconspicua, an elite biomass production diatom.</title>
        <authorList>
            <person name="Oliver A."/>
            <person name="Podell S."/>
            <person name="Pinowska A."/>
            <person name="Traller J.C."/>
            <person name="Smith S.R."/>
            <person name="McClure R."/>
            <person name="Beliaev A."/>
            <person name="Bohutskyi P."/>
            <person name="Hill E.A."/>
            <person name="Rabines A."/>
            <person name="Zheng H."/>
            <person name="Allen L.Z."/>
            <person name="Kuo A."/>
            <person name="Grigoriev I.V."/>
            <person name="Allen A.E."/>
            <person name="Hazlebeck D."/>
            <person name="Allen E.E."/>
        </authorList>
    </citation>
    <scope>NUCLEOTIDE SEQUENCE</scope>
    <source>
        <strain evidence="2">Hildebrandi</strain>
    </source>
</reference>
<accession>A0A9K3LBM5</accession>
<evidence type="ECO:0000313" key="3">
    <source>
        <dbReference type="Proteomes" id="UP000693970"/>
    </source>
</evidence>
<proteinExistence type="predicted"/>
<dbReference type="Proteomes" id="UP000693970">
    <property type="component" value="Unassembled WGS sequence"/>
</dbReference>
<evidence type="ECO:0000313" key="2">
    <source>
        <dbReference type="EMBL" id="KAG7358266.1"/>
    </source>
</evidence>
<sequence length="486" mass="53285">MEKSSESNRLPRRTCARKPLATDPNLELTMISDPTYGTENVTANVIQKSQSPKWDLGQVYRSTPWKSVNQQSAPAKSHNANHRTPDKPSGTNNDDNPAGSNSHGAQVNFVRLLPCWTLVLFVKLVVVPSGKRSSPSSFMGVELDAPPRNDGFYLNGQGSQIGPSRWSTGLVTEWCALQHLFESQTGTGRSGIEARLTTTKRERKVKGVIMQNEFHQGYSEGAKALGRRPGPSGGVDSWSPTCPHEKVLRGNPLRLTADAIRALDGEDWLSTILIDHLLQTTLKGCVPDHVLIGSSDCYSYFSTYNETLDKHDCADTVQTMRGGLQATICCYSRSKIILCNKLFSETAPSRTTATNAASLPLLPFGICLRARKSNSLAIRRSRGSSRAFACISHATRSFRVAFGSKARQEGIILKRGNCNLRHSVTAAKDGRCLKKRSKEVIKQLGNDVALHKHAPPTANDVIKAGVHKKKTLLSYKQCHRGVNARN</sequence>